<dbReference type="EMBL" id="BDQF01000004">
    <property type="protein sequence ID" value="GAW79581.1"/>
    <property type="molecule type" value="Genomic_DNA"/>
</dbReference>
<keyword evidence="2" id="KW-1185">Reference proteome</keyword>
<dbReference type="Proteomes" id="UP000195521">
    <property type="component" value="Unassembled WGS sequence"/>
</dbReference>
<name>A0A1Y1JAM6_PLAGO</name>
<evidence type="ECO:0008006" key="3">
    <source>
        <dbReference type="Google" id="ProtNLM"/>
    </source>
</evidence>
<organism evidence="1 2">
    <name type="scientific">Plasmodium gonderi</name>
    <dbReference type="NCBI Taxonomy" id="77519"/>
    <lineage>
        <taxon>Eukaryota</taxon>
        <taxon>Sar</taxon>
        <taxon>Alveolata</taxon>
        <taxon>Apicomplexa</taxon>
        <taxon>Aconoidasida</taxon>
        <taxon>Haemosporida</taxon>
        <taxon>Plasmodiidae</taxon>
        <taxon>Plasmodium</taxon>
        <taxon>Plasmodium (Plasmodium)</taxon>
    </lineage>
</organism>
<comment type="caution">
    <text evidence="1">The sequence shown here is derived from an EMBL/GenBank/DDBJ whole genome shotgun (WGS) entry which is preliminary data.</text>
</comment>
<evidence type="ECO:0000313" key="1">
    <source>
        <dbReference type="EMBL" id="GAW79581.1"/>
    </source>
</evidence>
<reference evidence="2" key="1">
    <citation type="submission" date="2017-04" db="EMBL/GenBank/DDBJ databases">
        <title>Plasmodium gonderi genome.</title>
        <authorList>
            <person name="Arisue N."/>
            <person name="Honma H."/>
            <person name="Kawai S."/>
            <person name="Tougan T."/>
            <person name="Tanabe K."/>
            <person name="Horii T."/>
        </authorList>
    </citation>
    <scope>NUCLEOTIDE SEQUENCE [LARGE SCALE GENOMIC DNA]</scope>
    <source>
        <strain evidence="2">ATCC 30045</strain>
    </source>
</reference>
<proteinExistence type="predicted"/>
<sequence length="125" mass="14805">MEYKTSLTFPSEPTGCLVKIKNIILFEGELEIKNFLGHMVDVCLMHIDHTKNEAYALMHSDEEVSHLLKLYKVILKNIIFLHSKERNLKRDIEIEILDKNEERTFWRDAKKNNMDFYICCNSAKK</sequence>
<protein>
    <recommendedName>
        <fullName evidence="3">RNA-binding protein</fullName>
    </recommendedName>
</protein>
<evidence type="ECO:0000313" key="2">
    <source>
        <dbReference type="Proteomes" id="UP000195521"/>
    </source>
</evidence>
<dbReference type="GeneID" id="39746293"/>
<dbReference type="OrthoDB" id="375014at2759"/>
<dbReference type="OMA" id="MVDVCLM"/>
<dbReference type="AlphaFoldDB" id="A0A1Y1JAM6"/>
<dbReference type="RefSeq" id="XP_028542170.1">
    <property type="nucleotide sequence ID" value="XM_028686369.1"/>
</dbReference>
<accession>A0A1Y1JAM6</accession>
<gene>
    <name evidence="1" type="ORF">PGO_041830</name>
</gene>